<comment type="similarity">
    <text evidence="2">Belongs to the outer membrane factor (OMF) (TC 1.B.17) family.</text>
</comment>
<dbReference type="SUPFAM" id="SSF56954">
    <property type="entry name" value="Outer membrane efflux proteins (OEP)"/>
    <property type="match status" value="1"/>
</dbReference>
<keyword evidence="11" id="KW-1185">Reference proteome</keyword>
<dbReference type="InterPro" id="IPR032710">
    <property type="entry name" value="NTF2-like_dom_sf"/>
</dbReference>
<name>A0A6C2CMA7_9RHOO</name>
<keyword evidence="8" id="KW-0732">Signal</keyword>
<comment type="subcellular location">
    <subcellularLocation>
        <location evidence="1">Cell outer membrane</location>
    </subcellularLocation>
</comment>
<dbReference type="InterPro" id="IPR010130">
    <property type="entry name" value="T1SS_OMP_TolC"/>
</dbReference>
<evidence type="ECO:0000256" key="7">
    <source>
        <dbReference type="ARBA" id="ARBA00023237"/>
    </source>
</evidence>
<proteinExistence type="inferred from homology"/>
<dbReference type="Pfam" id="PF24125">
    <property type="entry name" value="Cds6_C"/>
    <property type="match status" value="1"/>
</dbReference>
<dbReference type="GO" id="GO:0015288">
    <property type="term" value="F:porin activity"/>
    <property type="evidence" value="ECO:0007669"/>
    <property type="project" value="TreeGrafter"/>
</dbReference>
<dbReference type="OrthoDB" id="9814637at2"/>
<dbReference type="AlphaFoldDB" id="A0A6C2CMA7"/>
<keyword evidence="5" id="KW-0812">Transmembrane</keyword>
<dbReference type="Gene3D" id="3.10.450.50">
    <property type="match status" value="1"/>
</dbReference>
<comment type="caution">
    <text evidence="10">The sequence shown here is derived from an EMBL/GenBank/DDBJ whole genome shotgun (WGS) entry which is preliminary data.</text>
</comment>
<feature type="chain" id="PRO_5025568771" description="Cds6 C-terminal domain-containing protein" evidence="8">
    <location>
        <begin position="26"/>
        <end position="614"/>
    </location>
</feature>
<keyword evidence="4" id="KW-1134">Transmembrane beta strand</keyword>
<evidence type="ECO:0000259" key="9">
    <source>
        <dbReference type="Pfam" id="PF24125"/>
    </source>
</evidence>
<protein>
    <recommendedName>
        <fullName evidence="9">Cds6 C-terminal domain-containing protein</fullName>
    </recommendedName>
</protein>
<dbReference type="EMBL" id="SDKK01000016">
    <property type="protein sequence ID" value="TYC54766.1"/>
    <property type="molecule type" value="Genomic_DNA"/>
</dbReference>
<evidence type="ECO:0000313" key="11">
    <source>
        <dbReference type="Proteomes" id="UP000389128"/>
    </source>
</evidence>
<organism evidence="10 11">
    <name type="scientific">Zoogloea oleivorans</name>
    <dbReference type="NCBI Taxonomy" id="1552750"/>
    <lineage>
        <taxon>Bacteria</taxon>
        <taxon>Pseudomonadati</taxon>
        <taxon>Pseudomonadota</taxon>
        <taxon>Betaproteobacteria</taxon>
        <taxon>Rhodocyclales</taxon>
        <taxon>Zoogloeaceae</taxon>
        <taxon>Zoogloea</taxon>
    </lineage>
</organism>
<feature type="domain" description="Cds6 C-terminal" evidence="9">
    <location>
        <begin position="512"/>
        <end position="611"/>
    </location>
</feature>
<dbReference type="SUPFAM" id="SSF54427">
    <property type="entry name" value="NTF2-like"/>
    <property type="match status" value="1"/>
</dbReference>
<dbReference type="InterPro" id="IPR056203">
    <property type="entry name" value="Cds6_C"/>
</dbReference>
<dbReference type="GO" id="GO:0015562">
    <property type="term" value="F:efflux transmembrane transporter activity"/>
    <property type="evidence" value="ECO:0007669"/>
    <property type="project" value="InterPro"/>
</dbReference>
<evidence type="ECO:0000256" key="6">
    <source>
        <dbReference type="ARBA" id="ARBA00023136"/>
    </source>
</evidence>
<dbReference type="PANTHER" id="PTHR30026:SF22">
    <property type="entry name" value="OUTER MEMBRANE EFFLUX PROTEIN"/>
    <property type="match status" value="1"/>
</dbReference>
<evidence type="ECO:0000313" key="10">
    <source>
        <dbReference type="EMBL" id="TYC54766.1"/>
    </source>
</evidence>
<evidence type="ECO:0000256" key="4">
    <source>
        <dbReference type="ARBA" id="ARBA00022452"/>
    </source>
</evidence>
<dbReference type="NCBIfam" id="TIGR01844">
    <property type="entry name" value="type_I_sec_TolC"/>
    <property type="match status" value="1"/>
</dbReference>
<keyword evidence="7" id="KW-0998">Cell outer membrane</keyword>
<evidence type="ECO:0000256" key="1">
    <source>
        <dbReference type="ARBA" id="ARBA00004442"/>
    </source>
</evidence>
<evidence type="ECO:0000256" key="5">
    <source>
        <dbReference type="ARBA" id="ARBA00022692"/>
    </source>
</evidence>
<dbReference type="InterPro" id="IPR003423">
    <property type="entry name" value="OMP_efflux"/>
</dbReference>
<accession>A0A6C2CMA7</accession>
<dbReference type="Pfam" id="PF02321">
    <property type="entry name" value="OEP"/>
    <property type="match status" value="2"/>
</dbReference>
<dbReference type="InterPro" id="IPR051906">
    <property type="entry name" value="TolC-like"/>
</dbReference>
<feature type="signal peptide" evidence="8">
    <location>
        <begin position="1"/>
        <end position="25"/>
    </location>
</feature>
<evidence type="ECO:0000256" key="3">
    <source>
        <dbReference type="ARBA" id="ARBA00022448"/>
    </source>
</evidence>
<reference evidence="10 11" key="1">
    <citation type="submission" date="2019-01" db="EMBL/GenBank/DDBJ databases">
        <title>Zoogloea oleivorans genome sequencing and assembly.</title>
        <authorList>
            <person name="Tancsics A."/>
            <person name="Farkas M."/>
            <person name="Kriszt B."/>
            <person name="Maroti G."/>
            <person name="Horvath B."/>
        </authorList>
    </citation>
    <scope>NUCLEOTIDE SEQUENCE [LARGE SCALE GENOMIC DNA]</scope>
    <source>
        <strain evidence="10 11">Buc</strain>
    </source>
</reference>
<dbReference type="GO" id="GO:1990281">
    <property type="term" value="C:efflux pump complex"/>
    <property type="evidence" value="ECO:0007669"/>
    <property type="project" value="TreeGrafter"/>
</dbReference>
<keyword evidence="6" id="KW-0472">Membrane</keyword>
<evidence type="ECO:0000256" key="2">
    <source>
        <dbReference type="ARBA" id="ARBA00007613"/>
    </source>
</evidence>
<dbReference type="GO" id="GO:0009279">
    <property type="term" value="C:cell outer membrane"/>
    <property type="evidence" value="ECO:0007669"/>
    <property type="project" value="UniProtKB-SubCell"/>
</dbReference>
<keyword evidence="3" id="KW-0813">Transport</keyword>
<sequence>MTMFKATQLSVSLALSLMAMSASQAGVPGTLPDAIEKAILRNPEVLARLHDYQASDAERDVARGGLFPRIDLQGYTGRERRETPTSPSESYTRPGYQLQLRQLIFDGFATQNDVKRLGYARAVRYYELLGTTDETAFEAARAYLDVQRYRDLSKLAQENWAIHKETVDQIERRVKAGVGRRVDLEQAFGRLALAQSNWLTESSNQHDVSQRYQRVVGEAPADTQQPLPTFSNKLPMEKDILKLAIVDNPGFRAAVSNIRSSRARIDVQRANNVPTVELRASTGMDKNLLGVTGETNSTAVQLMLNWNLFKGGSDEARIRQSHEQLYNATDLRDKACRDIRQQTAISWNDVKKLKEQLGYLEQHQLSTEKARDAYRQQFDIGQRSLLDVLNTENELFDAKRAAVRARYDLSQAELRVLTQTHRILPSVQLAPVAKNGPDEATVTDPAEDENLTCSTELPTVQPLDTLGAMRGRPQPAEVILPGAAATAAAAVAPATATAAATTAATAPLEPLVKSWAAAWSAKDVPRYKAFYSTHFKPEQGSLDAWLAMRAKRINKPGELSVEVDKLAVRSLSATSAEASFVQHYRSPDFKDTTNKTLEYQLENGQWKIIRESNR</sequence>
<gene>
    <name evidence="10" type="ORF">ETQ85_16500</name>
</gene>
<dbReference type="PANTHER" id="PTHR30026">
    <property type="entry name" value="OUTER MEMBRANE PROTEIN TOLC"/>
    <property type="match status" value="1"/>
</dbReference>
<dbReference type="Gene3D" id="1.20.1600.10">
    <property type="entry name" value="Outer membrane efflux proteins (OEP)"/>
    <property type="match status" value="1"/>
</dbReference>
<dbReference type="Proteomes" id="UP000389128">
    <property type="component" value="Unassembled WGS sequence"/>
</dbReference>
<evidence type="ECO:0000256" key="8">
    <source>
        <dbReference type="SAM" id="SignalP"/>
    </source>
</evidence>